<feature type="active site" evidence="12">
    <location>
        <position position="257"/>
    </location>
</feature>
<evidence type="ECO:0000256" key="13">
    <source>
        <dbReference type="RuleBase" id="RU003421"/>
    </source>
</evidence>
<dbReference type="GO" id="GO:0005737">
    <property type="term" value="C:cytoplasm"/>
    <property type="evidence" value="ECO:0007669"/>
    <property type="project" value="UniProtKB-SubCell"/>
</dbReference>
<gene>
    <name evidence="15" type="primary">pip</name>
    <name evidence="15" type="ORF">FHG71_06580</name>
</gene>
<dbReference type="Gene3D" id="3.40.50.1820">
    <property type="entry name" value="alpha/beta hydrolase"/>
    <property type="match status" value="1"/>
</dbReference>
<dbReference type="EC" id="3.4.11.5" evidence="4 11"/>
<sequence>MEGEAGFHLDVGDGHQVWVRPWGEPGGHPVLFLHGGPGSGCNPSQQRLFDPARHRVAFVDQRGAGRSLPPRARHANTTAHLLADLERVREHLGVERWLVVGGSWGATLALAYAQAHPERVTGLVLRATFLGTRAELDWAFGTGLSTFHPVLFDELLAVLPPDERADPLPALWARILDTDPQVHVPAALAWFHVERALSELVPPRTSLPSPLDGPLPATPFMEAHYFQHGCFLPEGALLDGASRMGDLPGILVQARYDLLCPPVTAHRVAARWPGARVVTVEAAGHSATHPEVEAAVREAVAALTPG</sequence>
<evidence type="ECO:0000256" key="2">
    <source>
        <dbReference type="ARBA" id="ARBA00004496"/>
    </source>
</evidence>
<dbReference type="RefSeq" id="WP_139080841.1">
    <property type="nucleotide sequence ID" value="NZ_VDFV01000005.1"/>
</dbReference>
<evidence type="ECO:0000259" key="14">
    <source>
        <dbReference type="Pfam" id="PF00561"/>
    </source>
</evidence>
<dbReference type="PANTHER" id="PTHR43722">
    <property type="entry name" value="PROLINE IMINOPEPTIDASE"/>
    <property type="match status" value="1"/>
</dbReference>
<dbReference type="PIRSF" id="PIRSF006431">
    <property type="entry name" value="Pept_S33"/>
    <property type="match status" value="1"/>
</dbReference>
<organism evidence="15 16">
    <name type="scientific">Rubellimicrobium roseum</name>
    <dbReference type="NCBI Taxonomy" id="687525"/>
    <lineage>
        <taxon>Bacteria</taxon>
        <taxon>Pseudomonadati</taxon>
        <taxon>Pseudomonadota</taxon>
        <taxon>Alphaproteobacteria</taxon>
        <taxon>Rhodobacterales</taxon>
        <taxon>Roseobacteraceae</taxon>
        <taxon>Rubellimicrobium</taxon>
    </lineage>
</organism>
<dbReference type="OrthoDB" id="9796770at2"/>
<comment type="caution">
    <text evidence="15">The sequence shown here is derived from an EMBL/GenBank/DDBJ whole genome shotgun (WGS) entry which is preliminary data.</text>
</comment>
<proteinExistence type="inferred from homology"/>
<dbReference type="GO" id="GO:0004177">
    <property type="term" value="F:aminopeptidase activity"/>
    <property type="evidence" value="ECO:0007669"/>
    <property type="project" value="UniProtKB-UniRule"/>
</dbReference>
<dbReference type="EMBL" id="VDFV01000005">
    <property type="protein sequence ID" value="TNC72962.1"/>
    <property type="molecule type" value="Genomic_DNA"/>
</dbReference>
<dbReference type="Pfam" id="PF00561">
    <property type="entry name" value="Abhydrolase_1"/>
    <property type="match status" value="1"/>
</dbReference>
<dbReference type="AlphaFoldDB" id="A0A5C4NFQ1"/>
<evidence type="ECO:0000256" key="3">
    <source>
        <dbReference type="ARBA" id="ARBA00010088"/>
    </source>
</evidence>
<comment type="catalytic activity">
    <reaction evidence="1 11 13">
        <text>Release of N-terminal proline from a peptide.</text>
        <dbReference type="EC" id="3.4.11.5"/>
    </reaction>
</comment>
<dbReference type="GO" id="GO:0006508">
    <property type="term" value="P:proteolysis"/>
    <property type="evidence" value="ECO:0007669"/>
    <property type="project" value="UniProtKB-KW"/>
</dbReference>
<evidence type="ECO:0000256" key="7">
    <source>
        <dbReference type="ARBA" id="ARBA00022490"/>
    </source>
</evidence>
<reference evidence="15 16" key="1">
    <citation type="submission" date="2019-06" db="EMBL/GenBank/DDBJ databases">
        <authorList>
            <person name="Jiang L."/>
        </authorList>
    </citation>
    <scope>NUCLEOTIDE SEQUENCE [LARGE SCALE GENOMIC DNA]</scope>
    <source>
        <strain evidence="15 16">YIM 48858</strain>
    </source>
</reference>
<evidence type="ECO:0000256" key="1">
    <source>
        <dbReference type="ARBA" id="ARBA00001585"/>
    </source>
</evidence>
<dbReference type="Proteomes" id="UP000305709">
    <property type="component" value="Unassembled WGS sequence"/>
</dbReference>
<dbReference type="InterPro" id="IPR029058">
    <property type="entry name" value="AB_hydrolase_fold"/>
</dbReference>
<keyword evidence="8 11" id="KW-0645">Protease</keyword>
<evidence type="ECO:0000313" key="16">
    <source>
        <dbReference type="Proteomes" id="UP000305709"/>
    </source>
</evidence>
<evidence type="ECO:0000256" key="10">
    <source>
        <dbReference type="ARBA" id="ARBA00029605"/>
    </source>
</evidence>
<dbReference type="PRINTS" id="PR00793">
    <property type="entry name" value="PROAMNOPTASE"/>
</dbReference>
<comment type="subcellular location">
    <subcellularLocation>
        <location evidence="2 11">Cytoplasm</location>
    </subcellularLocation>
</comment>
<accession>A0A5C4NFQ1</accession>
<dbReference type="InterPro" id="IPR002410">
    <property type="entry name" value="Peptidase_S33"/>
</dbReference>
<keyword evidence="9 11" id="KW-0378">Hydrolase</keyword>
<evidence type="ECO:0000256" key="8">
    <source>
        <dbReference type="ARBA" id="ARBA00022670"/>
    </source>
</evidence>
<evidence type="ECO:0000256" key="4">
    <source>
        <dbReference type="ARBA" id="ARBA00012568"/>
    </source>
</evidence>
<keyword evidence="7 11" id="KW-0963">Cytoplasm</keyword>
<keyword evidence="16" id="KW-1185">Reference proteome</keyword>
<evidence type="ECO:0000256" key="9">
    <source>
        <dbReference type="ARBA" id="ARBA00022801"/>
    </source>
</evidence>
<dbReference type="NCBIfam" id="TIGR01249">
    <property type="entry name" value="pro_imino_pep_1"/>
    <property type="match status" value="1"/>
</dbReference>
<feature type="active site" description="Nucleophile" evidence="12">
    <location>
        <position position="103"/>
    </location>
</feature>
<feature type="active site" description="Proton donor" evidence="12">
    <location>
        <position position="285"/>
    </location>
</feature>
<protein>
    <recommendedName>
        <fullName evidence="5 11">Proline iminopeptidase</fullName>
        <shortName evidence="11">PIP</shortName>
        <ecNumber evidence="4 11">3.4.11.5</ecNumber>
    </recommendedName>
    <alternativeName>
        <fullName evidence="10 11">Prolyl aminopeptidase</fullName>
    </alternativeName>
</protein>
<evidence type="ECO:0000256" key="6">
    <source>
        <dbReference type="ARBA" id="ARBA00022438"/>
    </source>
</evidence>
<comment type="similarity">
    <text evidence="3 11 13">Belongs to the peptidase S33 family.</text>
</comment>
<evidence type="ECO:0000313" key="15">
    <source>
        <dbReference type="EMBL" id="TNC72962.1"/>
    </source>
</evidence>
<evidence type="ECO:0000256" key="11">
    <source>
        <dbReference type="PIRNR" id="PIRNR006431"/>
    </source>
</evidence>
<feature type="domain" description="AB hydrolase-1" evidence="14">
    <location>
        <begin position="29"/>
        <end position="287"/>
    </location>
</feature>
<dbReference type="InterPro" id="IPR000073">
    <property type="entry name" value="AB_hydrolase_1"/>
</dbReference>
<dbReference type="PRINTS" id="PR00111">
    <property type="entry name" value="ABHYDROLASE"/>
</dbReference>
<evidence type="ECO:0000256" key="12">
    <source>
        <dbReference type="PIRSR" id="PIRSR006431-1"/>
    </source>
</evidence>
<dbReference type="InterPro" id="IPR005944">
    <property type="entry name" value="Pro_iminopeptidase"/>
</dbReference>
<dbReference type="PANTHER" id="PTHR43722:SF1">
    <property type="entry name" value="PROLINE IMINOPEPTIDASE"/>
    <property type="match status" value="1"/>
</dbReference>
<keyword evidence="6 11" id="KW-0031">Aminopeptidase</keyword>
<name>A0A5C4NFQ1_9RHOB</name>
<evidence type="ECO:0000256" key="5">
    <source>
        <dbReference type="ARBA" id="ARBA00021843"/>
    </source>
</evidence>
<dbReference type="SUPFAM" id="SSF53474">
    <property type="entry name" value="alpha/beta-Hydrolases"/>
    <property type="match status" value="1"/>
</dbReference>